<dbReference type="EMBL" id="CP051180">
    <property type="protein sequence ID" value="QIZ77690.1"/>
    <property type="molecule type" value="Genomic_DNA"/>
</dbReference>
<feature type="domain" description="Histidine kinase/HSP90-like ATPase" evidence="1">
    <location>
        <begin position="18"/>
        <end position="134"/>
    </location>
</feature>
<keyword evidence="3" id="KW-1185">Reference proteome</keyword>
<reference evidence="2 3" key="1">
    <citation type="submission" date="2020-04" db="EMBL/GenBank/DDBJ databases">
        <title>Ferrimonas sp. S7 isolated from sea water.</title>
        <authorList>
            <person name="Bae S.S."/>
            <person name="Baek K."/>
        </authorList>
    </citation>
    <scope>NUCLEOTIDE SEQUENCE [LARGE SCALE GENOMIC DNA]</scope>
    <source>
        <strain evidence="2 3">S7</strain>
    </source>
</reference>
<evidence type="ECO:0000313" key="3">
    <source>
        <dbReference type="Proteomes" id="UP000501602"/>
    </source>
</evidence>
<dbReference type="AlphaFoldDB" id="A0A6H1UGG3"/>
<evidence type="ECO:0000313" key="2">
    <source>
        <dbReference type="EMBL" id="QIZ77690.1"/>
    </source>
</evidence>
<protein>
    <submittedName>
        <fullName evidence="2">Anti-sigma regulatory factor</fullName>
    </submittedName>
</protein>
<dbReference type="KEGG" id="fes:HER31_12755"/>
<dbReference type="RefSeq" id="WP_168660949.1">
    <property type="nucleotide sequence ID" value="NZ_CP051180.1"/>
</dbReference>
<dbReference type="Pfam" id="PF13581">
    <property type="entry name" value="HATPase_c_2"/>
    <property type="match status" value="1"/>
</dbReference>
<dbReference type="Gene3D" id="3.30.565.10">
    <property type="entry name" value="Histidine kinase-like ATPase, C-terminal domain"/>
    <property type="match status" value="1"/>
</dbReference>
<dbReference type="Proteomes" id="UP000501602">
    <property type="component" value="Chromosome"/>
</dbReference>
<gene>
    <name evidence="2" type="ORF">HER31_12755</name>
</gene>
<dbReference type="InterPro" id="IPR003594">
    <property type="entry name" value="HATPase_dom"/>
</dbReference>
<dbReference type="SUPFAM" id="SSF55874">
    <property type="entry name" value="ATPase domain of HSP90 chaperone/DNA topoisomerase II/histidine kinase"/>
    <property type="match status" value="1"/>
</dbReference>
<accession>A0A6H1UGG3</accession>
<proteinExistence type="predicted"/>
<sequence length="137" mass="14944">MAESGLHTISESHPVSDEASFQGALLEVKRMLQQQGFDSVQSAKFLTAVSELARNIIKYAGNGWLELTPLNYLNRTGIQVEAIDFGNGIANIEQAMQEHFSSGGTLGQGLPGTRRLVDEFNIKSSSQGTRVTVRSWC</sequence>
<organism evidence="2 3">
    <name type="scientific">Ferrimonas lipolytica</name>
    <dbReference type="NCBI Taxonomy" id="2724191"/>
    <lineage>
        <taxon>Bacteria</taxon>
        <taxon>Pseudomonadati</taxon>
        <taxon>Pseudomonadota</taxon>
        <taxon>Gammaproteobacteria</taxon>
        <taxon>Alteromonadales</taxon>
        <taxon>Ferrimonadaceae</taxon>
        <taxon>Ferrimonas</taxon>
    </lineage>
</organism>
<evidence type="ECO:0000259" key="1">
    <source>
        <dbReference type="Pfam" id="PF13581"/>
    </source>
</evidence>
<dbReference type="InterPro" id="IPR036890">
    <property type="entry name" value="HATPase_C_sf"/>
</dbReference>
<name>A0A6H1UGG3_9GAMM</name>